<gene>
    <name evidence="2" type="ORF">CGL51_13920</name>
</gene>
<protein>
    <recommendedName>
        <fullName evidence="1">PEP-utilising enzyme mobile domain-containing protein</fullName>
    </recommendedName>
</protein>
<reference evidence="2 3" key="1">
    <citation type="submission" date="2017-07" db="EMBL/GenBank/DDBJ databases">
        <title>Draft genome sequence of aerobic hyperthermophilic archaea, Pyrobaculum aerophilum YKB31 and YKB32.</title>
        <authorList>
            <person name="Mochizuki T."/>
            <person name="Berliner A.J."/>
            <person name="Yoshida-Takashima Y."/>
            <person name="Takaki Y."/>
            <person name="Nunoura T."/>
            <person name="Takai K."/>
        </authorList>
    </citation>
    <scope>NUCLEOTIDE SEQUENCE [LARGE SCALE GENOMIC DNA]</scope>
    <source>
        <strain evidence="2 3">YKB31</strain>
    </source>
</reference>
<comment type="caution">
    <text evidence="2">The sequence shown here is derived from an EMBL/GenBank/DDBJ whole genome shotgun (WGS) entry which is preliminary data.</text>
</comment>
<dbReference type="InterPro" id="IPR008279">
    <property type="entry name" value="PEP-util_enz_mobile_dom"/>
</dbReference>
<dbReference type="InterPro" id="IPR036637">
    <property type="entry name" value="Phosphohistidine_dom_sf"/>
</dbReference>
<dbReference type="GO" id="GO:0016772">
    <property type="term" value="F:transferase activity, transferring phosphorus-containing groups"/>
    <property type="evidence" value="ECO:0007669"/>
    <property type="project" value="InterPro"/>
</dbReference>
<evidence type="ECO:0000313" key="3">
    <source>
        <dbReference type="Proteomes" id="UP000257123"/>
    </source>
</evidence>
<evidence type="ECO:0000313" key="2">
    <source>
        <dbReference type="EMBL" id="RFA92820.1"/>
    </source>
</evidence>
<dbReference type="SUPFAM" id="SSF52009">
    <property type="entry name" value="Phosphohistidine domain"/>
    <property type="match status" value="1"/>
</dbReference>
<organism evidence="2 3">
    <name type="scientific">Pyrobaculum aerophilum</name>
    <dbReference type="NCBI Taxonomy" id="13773"/>
    <lineage>
        <taxon>Archaea</taxon>
        <taxon>Thermoproteota</taxon>
        <taxon>Thermoprotei</taxon>
        <taxon>Thermoproteales</taxon>
        <taxon>Thermoproteaceae</taxon>
        <taxon>Pyrobaculum</taxon>
    </lineage>
</organism>
<dbReference type="EMBL" id="NMUE01000078">
    <property type="protein sequence ID" value="RFA92820.1"/>
    <property type="molecule type" value="Genomic_DNA"/>
</dbReference>
<dbReference type="AlphaFoldDB" id="A0A371QUA6"/>
<dbReference type="Gene3D" id="3.50.30.10">
    <property type="entry name" value="Phosphohistidine domain"/>
    <property type="match status" value="1"/>
</dbReference>
<proteinExistence type="predicted"/>
<sequence>MRGGDVYHFAHLDPCVEAAAAVVSESGGAMSHAAIIARELGKPAVVGAAGAPLFSKMATRWRSTAI</sequence>
<name>A0A371QUA6_9CREN</name>
<accession>A0A371QUA6</accession>
<feature type="domain" description="PEP-utilising enzyme mobile" evidence="1">
    <location>
        <begin position="16"/>
        <end position="52"/>
    </location>
</feature>
<dbReference type="Proteomes" id="UP000257123">
    <property type="component" value="Unassembled WGS sequence"/>
</dbReference>
<evidence type="ECO:0000259" key="1">
    <source>
        <dbReference type="Pfam" id="PF00391"/>
    </source>
</evidence>
<dbReference type="Pfam" id="PF00391">
    <property type="entry name" value="PEP-utilizers"/>
    <property type="match status" value="1"/>
</dbReference>